<feature type="domain" description="PAC" evidence="4">
    <location>
        <begin position="990"/>
        <end position="1044"/>
    </location>
</feature>
<keyword evidence="2" id="KW-1133">Transmembrane helix</keyword>
<dbReference type="InterPro" id="IPR003018">
    <property type="entry name" value="GAF"/>
</dbReference>
<evidence type="ECO:0000256" key="1">
    <source>
        <dbReference type="SAM" id="MobiDB-lite"/>
    </source>
</evidence>
<accession>C6HXY9</accession>
<dbReference type="SMART" id="SM00091">
    <property type="entry name" value="PAS"/>
    <property type="match status" value="3"/>
</dbReference>
<evidence type="ECO:0000259" key="6">
    <source>
        <dbReference type="PROSITE" id="PS50887"/>
    </source>
</evidence>
<evidence type="ECO:0000313" key="8">
    <source>
        <dbReference type="Proteomes" id="UP000009374"/>
    </source>
</evidence>
<feature type="transmembrane region" description="Helical" evidence="2">
    <location>
        <begin position="281"/>
        <end position="301"/>
    </location>
</feature>
<dbReference type="CDD" id="cd01949">
    <property type="entry name" value="GGDEF"/>
    <property type="match status" value="1"/>
</dbReference>
<dbReference type="Pfam" id="PF00563">
    <property type="entry name" value="EAL"/>
    <property type="match status" value="1"/>
</dbReference>
<dbReference type="SUPFAM" id="SSF55781">
    <property type="entry name" value="GAF domain-like"/>
    <property type="match status" value="2"/>
</dbReference>
<dbReference type="Gene3D" id="3.30.450.40">
    <property type="match status" value="2"/>
</dbReference>
<sequence>MIPPEAPPSAGGEGAPSGSPDDRKRPFLFGTKRTVATLLDRWVELLVVSLLLFSGGSVVFFEISKFAEAREHVRDRARQAAIVAGEAFSGNLSSRFIDLGFVASAIAPHEAGQPDSELRKDIRILLALHPGLVDFEIQQGYEGPVLWSTRSGGGPLLTPSVVDRTMRSLPFNPSLRVGRPFFSPAIGTTLLPLGALVPGSSLYVRTHVRMDALLPPPPPGVPSLFRMDFSYTGQTPTPEDLSGPPARSLQVPVESYPFRVTVSWPPGTAFLAYKRVGHLRWSLEISGLLFLSGLGMGVIVLSRRQERLLRTLGDLSALDAAVFEEAGAVGLVIASDGRILRMNRAARDFMGLPEGRVPEEPYAWERFLPEDEHSGIHDLFERMRSRTIAREYENHWVRPSGERRLFRWTNTVVDEGGGRYLVTLGVDITERERLAGLLREKNDRLMELLSYNTLRGRLLEAMADAEDESSLMDLFCRLSRHVPGVVLAWVGRPDPATGEILNLASDGATGYLEGIPLSVDASRPEGQGPIGQSWRSGLPVYNPSFENNPLMAPWRERAARFGIRASANVLIRKNQEKYAFLTLYLDHEESFSPELREILDAIGASLSLALDRLDLKHREEESRALSEALLSNAAAGIDLVRYPERVVVAANEAFLRIFGFSSRAEIVGKSVREIYFDEEGFSKVGELAARALSEGKAFDRDITFRRRSDGKRVWADAFVHCVPDATADMLVWTVVDVTERHELALAVERLSRFRNLLARVTRILAERGEEEGLYQEICDRVAELGEIALAWIGVPMEGGRLRFLGAAGAIPYMEGLSITIEEGLSEGGGPSTRVWRSGEPIFNLDLAREFAGRPQALHLEAHGLANLGLLPLFRRGRPWGLLALYLVKEETFDDSLQDLLREMAMMISEGLDRLDEKRRDRVLSSAVAAVGEGVSISDLDGKILFVNESFTTITGYSQEEVQGKNLRILQGEGTESKTVEEIRRAIEGERPFRGQILNYRKDGSPFWNLLTISPVRDESGRLVEFVGVQRDVTEIVEVSQRLEHESLHDRLTGLPNRRALDRAFAMAFERSQRYRINLAVVMIDLDGFKPVNDRFDHEAGDRLLMAIGERVGRVLRKTDFLARLGGDEFVLLVENYAGTEELLEVLRRVAEAIGREFLLPGGEGVQVGVSMGVATTEGEPEAESPDALLRLADQALYESKAHKSDRETVWVVFGEGVAVRKNPAQQLLATRHLVVFYQPILDLGKNALVGLEALARLKGDDGILLSPREFLGSLSSSDLFELTRQVLERVLVDIPALSERFPDLWVSVNVDPQSVTEECVTCLGQMLEGASVASGRIFLEILEARDFAENSGILETLHHLRNLGVRLAMDDVGSAYSSLLRLKELPVDKVKLDQGFIRTIEDNPRDLHFVGAVQELVSRMGLTLVVEGVETEGVLDAMRSMEIDMLQGYALSRPLPFDGILAFLEGFVPDRRSHPTTLFGLYALTLALHGRMSRNVRVSPTLFDPRRLAEAENCPVQEALERLGIHREDPLMVLHEEFHRHMAYFVRSLVTYGTVTEVVDQDFQRSGEELLAAILGAYHISRPKEGGKSAKNEV</sequence>
<feature type="domain" description="PAS" evidence="3">
    <location>
        <begin position="919"/>
        <end position="989"/>
    </location>
</feature>
<dbReference type="Gene3D" id="3.30.70.270">
    <property type="match status" value="1"/>
</dbReference>
<dbReference type="PROSITE" id="PS50883">
    <property type="entry name" value="EAL"/>
    <property type="match status" value="1"/>
</dbReference>
<keyword evidence="2" id="KW-0812">Transmembrane</keyword>
<dbReference type="SMART" id="SM00086">
    <property type="entry name" value="PAC"/>
    <property type="match status" value="3"/>
</dbReference>
<dbReference type="PROSITE" id="PS50887">
    <property type="entry name" value="GGDEF"/>
    <property type="match status" value="1"/>
</dbReference>
<proteinExistence type="predicted"/>
<dbReference type="NCBIfam" id="TIGR00229">
    <property type="entry name" value="sensory_box"/>
    <property type="match status" value="3"/>
</dbReference>
<reference evidence="7 8" key="1">
    <citation type="journal article" date="2009" name="Appl. Environ. Microbiol.">
        <title>Community genomic and proteomic analyses of chemoautotrophic iron-oxidizing "Leptospirillum rubarum" (Group II) and "Leptospirillum ferrodiazotrophum" (Group III) bacteria in acid mine drainage biofilms.</title>
        <authorList>
            <person name="Goltsman D.S."/>
            <person name="Denef V.J."/>
            <person name="Singer S.W."/>
            <person name="VerBerkmoes N.C."/>
            <person name="Lefsrud M."/>
            <person name="Mueller R.S."/>
            <person name="Dick G.J."/>
            <person name="Sun C.L."/>
            <person name="Wheeler K.E."/>
            <person name="Zemla A."/>
            <person name="Baker B.J."/>
            <person name="Hauser L."/>
            <person name="Land M."/>
            <person name="Shah M.B."/>
            <person name="Thelen M.P."/>
            <person name="Hettich R.L."/>
            <person name="Banfield J.F."/>
        </authorList>
    </citation>
    <scope>NUCLEOTIDE SEQUENCE [LARGE SCALE GENOMIC DNA]</scope>
</reference>
<dbReference type="InterPro" id="IPR052155">
    <property type="entry name" value="Biofilm_reg_signaling"/>
</dbReference>
<evidence type="ECO:0000313" key="7">
    <source>
        <dbReference type="EMBL" id="EES52601.1"/>
    </source>
</evidence>
<evidence type="ECO:0000259" key="3">
    <source>
        <dbReference type="PROSITE" id="PS50112"/>
    </source>
</evidence>
<dbReference type="PROSITE" id="PS50112">
    <property type="entry name" value="PAS"/>
    <property type="match status" value="1"/>
</dbReference>
<dbReference type="Pfam" id="PF13185">
    <property type="entry name" value="GAF_2"/>
    <property type="match status" value="2"/>
</dbReference>
<organism evidence="7 8">
    <name type="scientific">Leptospirillum ferrodiazotrophum</name>
    <dbReference type="NCBI Taxonomy" id="412449"/>
    <lineage>
        <taxon>Bacteria</taxon>
        <taxon>Pseudomonadati</taxon>
        <taxon>Nitrospirota</taxon>
        <taxon>Nitrospiria</taxon>
        <taxon>Nitrospirales</taxon>
        <taxon>Nitrospiraceae</taxon>
        <taxon>Leptospirillum</taxon>
    </lineage>
</organism>
<dbReference type="CDD" id="cd01948">
    <property type="entry name" value="EAL"/>
    <property type="match status" value="1"/>
</dbReference>
<keyword evidence="2" id="KW-0472">Membrane</keyword>
<dbReference type="PANTHER" id="PTHR44757">
    <property type="entry name" value="DIGUANYLATE CYCLASE DGCP"/>
    <property type="match status" value="1"/>
</dbReference>
<dbReference type="Pfam" id="PF00990">
    <property type="entry name" value="GGDEF"/>
    <property type="match status" value="1"/>
</dbReference>
<dbReference type="InterPro" id="IPR035965">
    <property type="entry name" value="PAS-like_dom_sf"/>
</dbReference>
<dbReference type="CDD" id="cd00130">
    <property type="entry name" value="PAS"/>
    <property type="match status" value="3"/>
</dbReference>
<evidence type="ECO:0000259" key="5">
    <source>
        <dbReference type="PROSITE" id="PS50883"/>
    </source>
</evidence>
<dbReference type="SUPFAM" id="SSF55785">
    <property type="entry name" value="PYP-like sensor domain (PAS domain)"/>
    <property type="match status" value="3"/>
</dbReference>
<dbReference type="NCBIfam" id="TIGR00254">
    <property type="entry name" value="GGDEF"/>
    <property type="match status" value="1"/>
</dbReference>
<feature type="domain" description="EAL" evidence="5">
    <location>
        <begin position="1217"/>
        <end position="1468"/>
    </location>
</feature>
<dbReference type="InterPro" id="IPR043128">
    <property type="entry name" value="Rev_trsase/Diguanyl_cyclase"/>
</dbReference>
<dbReference type="SMART" id="SM00267">
    <property type="entry name" value="GGDEF"/>
    <property type="match status" value="1"/>
</dbReference>
<dbReference type="Pfam" id="PF13426">
    <property type="entry name" value="PAS_9"/>
    <property type="match status" value="2"/>
</dbReference>
<dbReference type="InterPro" id="IPR001633">
    <property type="entry name" value="EAL_dom"/>
</dbReference>
<protein>
    <submittedName>
        <fullName evidence="7">Diguanylate cyclase/phosphodiesterase with PAS/PAC and GAF sensor(S)</fullName>
    </submittedName>
</protein>
<evidence type="ECO:0000259" key="4">
    <source>
        <dbReference type="PROSITE" id="PS50113"/>
    </source>
</evidence>
<dbReference type="SMART" id="SM00052">
    <property type="entry name" value="EAL"/>
    <property type="match status" value="1"/>
</dbReference>
<dbReference type="InterPro" id="IPR035919">
    <property type="entry name" value="EAL_sf"/>
</dbReference>
<dbReference type="SUPFAM" id="SSF55073">
    <property type="entry name" value="Nucleotide cyclase"/>
    <property type="match status" value="1"/>
</dbReference>
<dbReference type="Gene3D" id="3.20.20.450">
    <property type="entry name" value="EAL domain"/>
    <property type="match status" value="1"/>
</dbReference>
<dbReference type="InterPro" id="IPR001610">
    <property type="entry name" value="PAC"/>
</dbReference>
<dbReference type="InterPro" id="IPR029787">
    <property type="entry name" value="Nucleotide_cyclase"/>
</dbReference>
<dbReference type="PROSITE" id="PS50113">
    <property type="entry name" value="PAC"/>
    <property type="match status" value="1"/>
</dbReference>
<feature type="transmembrane region" description="Helical" evidence="2">
    <location>
        <begin position="42"/>
        <end position="61"/>
    </location>
</feature>
<dbReference type="InterPro" id="IPR000160">
    <property type="entry name" value="GGDEF_dom"/>
</dbReference>
<dbReference type="InterPro" id="IPR000014">
    <property type="entry name" value="PAS"/>
</dbReference>
<dbReference type="Proteomes" id="UP000009374">
    <property type="component" value="Unassembled WGS sequence"/>
</dbReference>
<dbReference type="Gene3D" id="3.30.450.20">
    <property type="entry name" value="PAS domain"/>
    <property type="match status" value="3"/>
</dbReference>
<feature type="domain" description="GGDEF" evidence="6">
    <location>
        <begin position="1076"/>
        <end position="1212"/>
    </location>
</feature>
<dbReference type="InterPro" id="IPR013656">
    <property type="entry name" value="PAS_4"/>
</dbReference>
<dbReference type="InterPro" id="IPR000700">
    <property type="entry name" value="PAS-assoc_C"/>
</dbReference>
<dbReference type="PANTHER" id="PTHR44757:SF2">
    <property type="entry name" value="BIOFILM ARCHITECTURE MAINTENANCE PROTEIN MBAA"/>
    <property type="match status" value="1"/>
</dbReference>
<dbReference type="InterPro" id="IPR029016">
    <property type="entry name" value="GAF-like_dom_sf"/>
</dbReference>
<dbReference type="FunFam" id="3.30.70.270:FF:000001">
    <property type="entry name" value="Diguanylate cyclase domain protein"/>
    <property type="match status" value="1"/>
</dbReference>
<dbReference type="EMBL" id="GG693875">
    <property type="protein sequence ID" value="EES52601.1"/>
    <property type="molecule type" value="Genomic_DNA"/>
</dbReference>
<dbReference type="GO" id="GO:0003824">
    <property type="term" value="F:catalytic activity"/>
    <property type="evidence" value="ECO:0007669"/>
    <property type="project" value="UniProtKB-ARBA"/>
</dbReference>
<dbReference type="Pfam" id="PF08448">
    <property type="entry name" value="PAS_4"/>
    <property type="match status" value="1"/>
</dbReference>
<dbReference type="SUPFAM" id="SSF141868">
    <property type="entry name" value="EAL domain-like"/>
    <property type="match status" value="1"/>
</dbReference>
<keyword evidence="8" id="KW-1185">Reference proteome</keyword>
<feature type="region of interest" description="Disordered" evidence="1">
    <location>
        <begin position="1"/>
        <end position="26"/>
    </location>
</feature>
<gene>
    <name evidence="7" type="ORF">UBAL3_93200103</name>
</gene>
<evidence type="ECO:0000256" key="2">
    <source>
        <dbReference type="SAM" id="Phobius"/>
    </source>
</evidence>
<name>C6HXY9_9BACT</name>